<keyword evidence="6" id="KW-0175">Coiled coil</keyword>
<evidence type="ECO:0000256" key="6">
    <source>
        <dbReference type="SAM" id="Coils"/>
    </source>
</evidence>
<gene>
    <name evidence="8" type="ORF">FOB60_005803</name>
</gene>
<dbReference type="GO" id="GO:0043905">
    <property type="term" value="F:L-seryl-tRNA(Thr) hydrolase activity"/>
    <property type="evidence" value="ECO:0007669"/>
    <property type="project" value="EnsemblFungi"/>
</dbReference>
<evidence type="ECO:0000256" key="4">
    <source>
        <dbReference type="ARBA" id="ARBA00022723"/>
    </source>
</evidence>
<dbReference type="PANTHER" id="PTHR43462:SF1">
    <property type="entry name" value="ALANYL-TRNA EDITING PROTEIN AARSD1"/>
    <property type="match status" value="1"/>
</dbReference>
<comment type="subcellular location">
    <subcellularLocation>
        <location evidence="2">Cytoplasm</location>
    </subcellularLocation>
</comment>
<dbReference type="GO" id="GO:0006419">
    <property type="term" value="P:alanyl-tRNA aminoacylation"/>
    <property type="evidence" value="ECO:0007669"/>
    <property type="project" value="InterPro"/>
</dbReference>
<dbReference type="SUPFAM" id="SSF50447">
    <property type="entry name" value="Translation proteins"/>
    <property type="match status" value="1"/>
</dbReference>
<proteinExistence type="inferred from homology"/>
<name>A0A8X7NHR4_CANPA</name>
<evidence type="ECO:0000256" key="2">
    <source>
        <dbReference type="ARBA" id="ARBA00004496"/>
    </source>
</evidence>
<evidence type="ECO:0000313" key="8">
    <source>
        <dbReference type="EMBL" id="KAF6042604.1"/>
    </source>
</evidence>
<dbReference type="GO" id="GO:0046872">
    <property type="term" value="F:metal ion binding"/>
    <property type="evidence" value="ECO:0007669"/>
    <property type="project" value="UniProtKB-KW"/>
</dbReference>
<dbReference type="OrthoDB" id="288942at2759"/>
<keyword evidence="5" id="KW-0862">Zinc</keyword>
<evidence type="ECO:0000256" key="1">
    <source>
        <dbReference type="ARBA" id="ARBA00001947"/>
    </source>
</evidence>
<comment type="similarity">
    <text evidence="3">Belongs to the class-II aminoacyl-tRNA synthetase family. Alax-L subfamily.</text>
</comment>
<dbReference type="AlphaFoldDB" id="A0A8X7NHR4"/>
<keyword evidence="4" id="KW-0479">Metal-binding</keyword>
<dbReference type="EMBL" id="JABWAB010000014">
    <property type="protein sequence ID" value="KAF6042604.1"/>
    <property type="molecule type" value="Genomic_DNA"/>
</dbReference>
<dbReference type="GO" id="GO:0005524">
    <property type="term" value="F:ATP binding"/>
    <property type="evidence" value="ECO:0007669"/>
    <property type="project" value="InterPro"/>
</dbReference>
<dbReference type="PROSITE" id="PS50860">
    <property type="entry name" value="AA_TRNA_LIGASE_II_ALA"/>
    <property type="match status" value="1"/>
</dbReference>
<dbReference type="SUPFAM" id="SSF55186">
    <property type="entry name" value="ThrRS/AlaRS common domain"/>
    <property type="match status" value="1"/>
</dbReference>
<evidence type="ECO:0000313" key="9">
    <source>
        <dbReference type="Proteomes" id="UP000590412"/>
    </source>
</evidence>
<comment type="cofactor">
    <cofactor evidence="1">
        <name>Zn(2+)</name>
        <dbReference type="ChEBI" id="CHEBI:29105"/>
    </cofactor>
</comment>
<dbReference type="Proteomes" id="UP000590412">
    <property type="component" value="Unassembled WGS sequence"/>
</dbReference>
<dbReference type="Pfam" id="PF07973">
    <property type="entry name" value="tRNA_SAD"/>
    <property type="match status" value="1"/>
</dbReference>
<dbReference type="InterPro" id="IPR018163">
    <property type="entry name" value="Thr/Ala-tRNA-synth_IIc_edit"/>
</dbReference>
<dbReference type="SMART" id="SM00863">
    <property type="entry name" value="tRNA_SAD"/>
    <property type="match status" value="1"/>
</dbReference>
<dbReference type="InterPro" id="IPR018165">
    <property type="entry name" value="Ala-tRNA-synth_IIc_core"/>
</dbReference>
<dbReference type="InterPro" id="IPR051335">
    <property type="entry name" value="Alanyl-tRNA_Editing_Enzymes"/>
</dbReference>
<dbReference type="PANTHER" id="PTHR43462">
    <property type="entry name" value="ALANYL-TRNA EDITING PROTEIN"/>
    <property type="match status" value="1"/>
</dbReference>
<dbReference type="GO" id="GO:0004813">
    <property type="term" value="F:alanine-tRNA ligase activity"/>
    <property type="evidence" value="ECO:0007669"/>
    <property type="project" value="InterPro"/>
</dbReference>
<feature type="coiled-coil region" evidence="6">
    <location>
        <begin position="303"/>
        <end position="330"/>
    </location>
</feature>
<keyword evidence="8" id="KW-0436">Ligase</keyword>
<dbReference type="GO" id="GO:0002196">
    <property type="term" value="F:Ser-tRNA(Ala) deacylase activity"/>
    <property type="evidence" value="ECO:0007669"/>
    <property type="project" value="EnsemblFungi"/>
</dbReference>
<dbReference type="GO" id="GO:0003676">
    <property type="term" value="F:nucleic acid binding"/>
    <property type="evidence" value="ECO:0007669"/>
    <property type="project" value="InterPro"/>
</dbReference>
<evidence type="ECO:0000259" key="7">
    <source>
        <dbReference type="PROSITE" id="PS50860"/>
    </source>
</evidence>
<feature type="domain" description="Alanyl-transfer RNA synthetases family profile" evidence="7">
    <location>
        <begin position="1"/>
        <end position="279"/>
    </location>
</feature>
<sequence>MTAATSTIVGALACQKNSFLKTLNTKVVSSYEFIPPATAKEKQNKNKKDSPKELKYGVEFEDTVLFPEGGGQPFDKGTITILNNGAAVASEPKTVEVNAILRDKLKAVHIVDEPLEPGTQVKLQVDWDRRLDIMQQHTGQHLLSAVFDTLKLDTLSWSMGDIINYIELPEKVSDEVVQQVQQRVNELIFEAHPIHVVTRDDHGVEIDTSHLPDDYDQSKGVVRIVKIGDDIDSNPCCGTHLSNTAQIGSIVLLNQTSIRGGHSRLYFTCGTRVANIAGEYFDILKTVSGTQLSCQIDDVVTKIDQLNTNYRKANSTIANLTKELANLKATEIFNKLKATDDGIAYVYREENNPDYLTTVQKELATIINANKDSGVDITNKHTLILINGNQTSNGGMVKISGPKTNDIATELKSKITNLKGGGKGLFQGKITKYEKGEIESVLSYLDSL</sequence>
<accession>A0A8X7NHR4</accession>
<dbReference type="GO" id="GO:0005737">
    <property type="term" value="C:cytoplasm"/>
    <property type="evidence" value="ECO:0007669"/>
    <property type="project" value="UniProtKB-SubCell"/>
</dbReference>
<dbReference type="Gene3D" id="2.40.30.130">
    <property type="match status" value="1"/>
</dbReference>
<evidence type="ECO:0000256" key="5">
    <source>
        <dbReference type="ARBA" id="ARBA00022833"/>
    </source>
</evidence>
<protein>
    <submittedName>
        <fullName evidence="8">Threonyl and Alanyl tRNA synthetase second additional domain family protein</fullName>
    </submittedName>
</protein>
<keyword evidence="8" id="KW-0030">Aminoacyl-tRNA synthetase</keyword>
<dbReference type="InterPro" id="IPR012947">
    <property type="entry name" value="tRNA_SAD"/>
</dbReference>
<dbReference type="InterPro" id="IPR009000">
    <property type="entry name" value="Transl_B-barrel_sf"/>
</dbReference>
<organism evidence="8 9">
    <name type="scientific">Candida parapsilosis</name>
    <name type="common">Yeast</name>
    <dbReference type="NCBI Taxonomy" id="5480"/>
    <lineage>
        <taxon>Eukaryota</taxon>
        <taxon>Fungi</taxon>
        <taxon>Dikarya</taxon>
        <taxon>Ascomycota</taxon>
        <taxon>Saccharomycotina</taxon>
        <taxon>Pichiomycetes</taxon>
        <taxon>Debaryomycetaceae</taxon>
        <taxon>Candida/Lodderomyces clade</taxon>
        <taxon>Candida</taxon>
    </lineage>
</organism>
<comment type="caution">
    <text evidence="8">The sequence shown here is derived from an EMBL/GenBank/DDBJ whole genome shotgun (WGS) entry which is preliminary data.</text>
</comment>
<evidence type="ECO:0000256" key="3">
    <source>
        <dbReference type="ARBA" id="ARBA00008429"/>
    </source>
</evidence>
<reference evidence="8" key="1">
    <citation type="submission" date="2020-03" db="EMBL/GenBank/DDBJ databases">
        <title>FDA dAtabase for Regulatory Grade micrObial Sequences (FDA-ARGOS): Supporting development and validation of Infectious Disease Dx tests.</title>
        <authorList>
            <person name="Campos J."/>
            <person name="Goldberg B."/>
            <person name="Tallon L."/>
            <person name="Sadzewicz L."/>
            <person name="Vavikolanu K."/>
            <person name="Mehta A."/>
            <person name="Aluvathingal J."/>
            <person name="Nadendla S."/>
            <person name="Nandy P."/>
            <person name="Geyer C."/>
            <person name="Yan Y."/>
            <person name="Sichtig H."/>
        </authorList>
    </citation>
    <scope>NUCLEOTIDE SEQUENCE [LARGE SCALE GENOMIC DNA]</scope>
    <source>
        <strain evidence="8">FDAARGOS_652</strain>
    </source>
</reference>
<dbReference type="Gene3D" id="3.30.980.10">
    <property type="entry name" value="Threonyl-trna Synthetase, Chain A, domain 2"/>
    <property type="match status" value="1"/>
</dbReference>